<dbReference type="InterPro" id="IPR006626">
    <property type="entry name" value="PbH1"/>
</dbReference>
<name>A0A0K1YAZ1_9EURY</name>
<feature type="compositionally biased region" description="Low complexity" evidence="1">
    <location>
        <begin position="131"/>
        <end position="144"/>
    </location>
</feature>
<evidence type="ECO:0000256" key="1">
    <source>
        <dbReference type="SAM" id="MobiDB-lite"/>
    </source>
</evidence>
<dbReference type="InterPro" id="IPR011050">
    <property type="entry name" value="Pectin_lyase_fold/virulence"/>
</dbReference>
<dbReference type="SMART" id="SM00710">
    <property type="entry name" value="PbH1"/>
    <property type="match status" value="13"/>
</dbReference>
<dbReference type="Gene3D" id="2.160.20.20">
    <property type="match status" value="1"/>
</dbReference>
<dbReference type="InterPro" id="IPR012332">
    <property type="entry name" value="Autotransporter_pectin_lyase_C"/>
</dbReference>
<organism evidence="2">
    <name type="scientific">uncultured haloarchaeon</name>
    <dbReference type="NCBI Taxonomy" id="160804"/>
    <lineage>
        <taxon>Archaea</taxon>
        <taxon>Methanobacteriati</taxon>
        <taxon>Methanobacteriota</taxon>
        <taxon>Stenosarchaea group</taxon>
        <taxon>Halobacteria</taxon>
        <taxon>Halobacteriales</taxon>
        <taxon>Halobacteriaceae</taxon>
        <taxon>environmental samples</taxon>
    </lineage>
</organism>
<sequence length="1261" mass="127246">MSGNVGKKARAAFLALIMVTSVMAAGVAFVGNATATGGLGDSTVDIQANPANTTLDNTDTIDHVATINVTDTIATESIDDSTITLDYSVGDISIEDSNSNAFDGPGDVTVEIVRDGNVLVSDGDDKDTGFFDDSGTDSSVDTDTDTITITAGDEVSQTYQKGDTIRVVLSDPSGNDGFDHTSVGDASVDISVSSSSTQGPTTADAGPFDSNAPIKVDDSSVGQGLEYTSFEDALEDADGNTNTVTVSGDVDEFLSQPNAVEDGVTTATVDSGGISIEGDGSQPTITFVNQDATNGGTAIGAALDVQANNDITIDGIQLNSSDVIDDHIATAITAGTADNLVITDSTITDFTEEANSQGVITLADGDNPVINKTIFDGDTAENYNAIDVDGPVSGNGIDIDDNTINNASQGIQIDALAGSQSVNISDNTIELEADDSDEALDIDIGNNNDAQAVIEDNTITSTVADSGTAYVLAASGGDSEATIDISGGSVDNVTTAVDAETNNMRGAFLNVTDVTMTNIGTGQGVTVDDGNGDLGNLNVSGVSIEGDGSNTVGVRVTTNPVDEVDILDSSINNTDVGVNIGEAGSFANVSNTDITNSNSKAIDLDGATADVNIDSSTLIDQAPTGVEIDASGGANTIRLDNIEVNGTTNTGVTDGGAGVFVESLGNANDVVSITDSTFTNNEEALNVSDNAMTADTEQVNIHFNTFESNTFGVGVGDIDQGGGDGNSQTVNVTFNDFVDNAEGLNVTGQTGDDVVNANYSYWGSATGPNATTTSNADSLSAHGNGDNVSVSNSGDADVFPFLQEETSTRFTSAQRNGNEAVLIETPAFPQATEFAGAGDTANVSVAVLNASAGVTAGDITRAQSSSSDASAVTDPTDASGTLSPSNVATFNLSADAKGTFPVEVFVSNIDNAVGEQKFTGELDSTSVSADAEVIRAGETVNVSIQAQDADGQATERQGLNVVFSNSGFNNADISFANAESRTDNTGEATAQVVAGSSLAPGETVDISAGIGDTNFQTIQLDTAAGAADAGQSSLNVNGNTGTFTAQFNSTLDVSAQISDAAGNALEDENVTFSSNASGVSFEGEDVLTDADGFANTTVQLPTTGVGAVAINASAGGFSADTTGNARVNISTTAADASQLNVSDVSIAPGNSNPVTVSVQDEFGNLNTSTPDITLNTTDQSVISINGQQETTNTSTSSGQATFTVTAESDSGSATLTASASGLTADTATASIAEVGGVSLTADDSSIIMTLTVITRRTSLLR</sequence>
<dbReference type="NCBIfam" id="TIGR04207">
    <property type="entry name" value="halo_sig_pep"/>
    <property type="match status" value="1"/>
</dbReference>
<reference evidence="2" key="1">
    <citation type="journal article" date="2015" name="BMC Genomics">
        <title>Diversity of the cell-wall associated genomic island of the archaeon Haloquadratum walsbyi.</title>
        <authorList>
            <person name="Martin-Cuadrado A.B."/>
            <person name="Pasic L."/>
            <person name="Rodriguez-Valera F."/>
        </authorList>
    </citation>
    <scope>NUCLEOTIDE SEQUENCE</scope>
</reference>
<feature type="region of interest" description="Disordered" evidence="1">
    <location>
        <begin position="125"/>
        <end position="144"/>
    </location>
</feature>
<dbReference type="InterPro" id="IPR026452">
    <property type="entry name" value="Surf_glycop_sig_pep"/>
</dbReference>
<dbReference type="EMBL" id="KT322176">
    <property type="protein sequence ID" value="AKY04271.1"/>
    <property type="molecule type" value="Genomic_DNA"/>
</dbReference>
<proteinExistence type="predicted"/>
<protein>
    <submittedName>
        <fullName evidence="2">Adherance factor</fullName>
    </submittedName>
</protein>
<dbReference type="InterPro" id="IPR008964">
    <property type="entry name" value="Invasin/intimin_cell_adhesion"/>
</dbReference>
<dbReference type="AlphaFoldDB" id="A0A0K1YAZ1"/>
<feature type="region of interest" description="Disordered" evidence="1">
    <location>
        <begin position="190"/>
        <end position="219"/>
    </location>
</feature>
<evidence type="ECO:0000313" key="2">
    <source>
        <dbReference type="EMBL" id="AKY04271.1"/>
    </source>
</evidence>
<dbReference type="Gene3D" id="2.60.40.10">
    <property type="entry name" value="Immunoglobulins"/>
    <property type="match status" value="1"/>
</dbReference>
<dbReference type="SUPFAM" id="SSF51126">
    <property type="entry name" value="Pectin lyase-like"/>
    <property type="match status" value="1"/>
</dbReference>
<dbReference type="SUPFAM" id="SSF49373">
    <property type="entry name" value="Invasin/intimin cell-adhesion fragments"/>
    <property type="match status" value="1"/>
</dbReference>
<accession>A0A0K1YAZ1</accession>
<dbReference type="InterPro" id="IPR013783">
    <property type="entry name" value="Ig-like_fold"/>
</dbReference>